<comment type="caution">
    <text evidence="1">The sequence shown here is derived from an EMBL/GenBank/DDBJ whole genome shotgun (WGS) entry which is preliminary data.</text>
</comment>
<dbReference type="RefSeq" id="WP_201637546.1">
    <property type="nucleotide sequence ID" value="NZ_JAEQNB010000006.1"/>
</dbReference>
<dbReference type="EMBL" id="JAEQNB010000006">
    <property type="protein sequence ID" value="MBL0388584.1"/>
    <property type="molecule type" value="Genomic_DNA"/>
</dbReference>
<protein>
    <recommendedName>
        <fullName evidence="3">PepSY domain-containing protein</fullName>
    </recommendedName>
</protein>
<dbReference type="Proteomes" id="UP000602284">
    <property type="component" value="Unassembled WGS sequence"/>
</dbReference>
<name>A0ABS1JE62_9BACL</name>
<evidence type="ECO:0000313" key="2">
    <source>
        <dbReference type="Proteomes" id="UP000602284"/>
    </source>
</evidence>
<organism evidence="1 2">
    <name type="scientific">Tumebacillus amylolyticus</name>
    <dbReference type="NCBI Taxonomy" id="2801339"/>
    <lineage>
        <taxon>Bacteria</taxon>
        <taxon>Bacillati</taxon>
        <taxon>Bacillota</taxon>
        <taxon>Bacilli</taxon>
        <taxon>Bacillales</taxon>
        <taxon>Alicyclobacillaceae</taxon>
        <taxon>Tumebacillus</taxon>
    </lineage>
</organism>
<sequence length="186" mass="20392">MKRYVWISLLVLTVLIAGAVFAVREVTYAQFTGAEVDAQAALDHTVLNQVKEATPYTGGMNGFLFAGPDKQGRQVYVWSAQGKVLATVYADQGLSKDQAVAAAKKPVWGKQLVRAELKNQALQPLVDVLHATPGPVLPDVETEYKTAPSKFVWEIYGKMANGDTGYTYLDFKSGEVLWQVLLTEPK</sequence>
<proteinExistence type="predicted"/>
<gene>
    <name evidence="1" type="ORF">JJB07_18425</name>
</gene>
<keyword evidence="2" id="KW-1185">Reference proteome</keyword>
<evidence type="ECO:0000313" key="1">
    <source>
        <dbReference type="EMBL" id="MBL0388584.1"/>
    </source>
</evidence>
<evidence type="ECO:0008006" key="3">
    <source>
        <dbReference type="Google" id="ProtNLM"/>
    </source>
</evidence>
<accession>A0ABS1JE62</accession>
<reference evidence="1 2" key="1">
    <citation type="submission" date="2021-01" db="EMBL/GenBank/DDBJ databases">
        <title>Tumebacillus sp. strain ITR2 16S ribosomal RNA gene Genome sequencing and assembly.</title>
        <authorList>
            <person name="Kang M."/>
        </authorList>
    </citation>
    <scope>NUCLEOTIDE SEQUENCE [LARGE SCALE GENOMIC DNA]</scope>
    <source>
        <strain evidence="1 2">ITR2</strain>
    </source>
</reference>